<feature type="transmembrane region" description="Helical" evidence="2">
    <location>
        <begin position="12"/>
        <end position="31"/>
    </location>
</feature>
<dbReference type="RefSeq" id="WP_120315403.1">
    <property type="nucleotide sequence ID" value="NZ_BONH01000029.1"/>
</dbReference>
<gene>
    <name evidence="3" type="ORF">Cci01nite_56900</name>
</gene>
<name>A0A8J3KCD7_9ACTN</name>
<keyword evidence="2" id="KW-0812">Transmembrane</keyword>
<comment type="caution">
    <text evidence="3">The sequence shown here is derived from an EMBL/GenBank/DDBJ whole genome shotgun (WGS) entry which is preliminary data.</text>
</comment>
<keyword evidence="2" id="KW-0472">Membrane</keyword>
<dbReference type="EMBL" id="BONH01000029">
    <property type="protein sequence ID" value="GIG00597.1"/>
    <property type="molecule type" value="Genomic_DNA"/>
</dbReference>
<evidence type="ECO:0000256" key="1">
    <source>
        <dbReference type="SAM" id="MobiDB-lite"/>
    </source>
</evidence>
<organism evidence="3 4">
    <name type="scientific">Catellatospora citrea</name>
    <dbReference type="NCBI Taxonomy" id="53366"/>
    <lineage>
        <taxon>Bacteria</taxon>
        <taxon>Bacillati</taxon>
        <taxon>Actinomycetota</taxon>
        <taxon>Actinomycetes</taxon>
        <taxon>Micromonosporales</taxon>
        <taxon>Micromonosporaceae</taxon>
        <taxon>Catellatospora</taxon>
    </lineage>
</organism>
<feature type="region of interest" description="Disordered" evidence="1">
    <location>
        <begin position="52"/>
        <end position="71"/>
    </location>
</feature>
<accession>A0A8J3KCD7</accession>
<dbReference type="AlphaFoldDB" id="A0A8J3KCD7"/>
<keyword evidence="2" id="KW-1133">Transmembrane helix</keyword>
<sequence length="71" mass="7560">MLVHVRLPAQLGLWEFIAVLVTGLLLIIAVMTRDPSWFTTVAAALVGAAVASRTGRRGTGRKTSREGGDRA</sequence>
<feature type="transmembrane region" description="Helical" evidence="2">
    <location>
        <begin position="37"/>
        <end position="55"/>
    </location>
</feature>
<evidence type="ECO:0000313" key="4">
    <source>
        <dbReference type="Proteomes" id="UP000659904"/>
    </source>
</evidence>
<evidence type="ECO:0000256" key="2">
    <source>
        <dbReference type="SAM" id="Phobius"/>
    </source>
</evidence>
<evidence type="ECO:0000313" key="3">
    <source>
        <dbReference type="EMBL" id="GIG00597.1"/>
    </source>
</evidence>
<dbReference type="Proteomes" id="UP000659904">
    <property type="component" value="Unassembled WGS sequence"/>
</dbReference>
<protein>
    <submittedName>
        <fullName evidence="3">Uncharacterized protein</fullName>
    </submittedName>
</protein>
<keyword evidence="4" id="KW-1185">Reference proteome</keyword>
<reference evidence="3 4" key="1">
    <citation type="submission" date="2021-01" db="EMBL/GenBank/DDBJ databases">
        <title>Whole genome shotgun sequence of Catellatospora citrea NBRC 14495.</title>
        <authorList>
            <person name="Komaki H."/>
            <person name="Tamura T."/>
        </authorList>
    </citation>
    <scope>NUCLEOTIDE SEQUENCE [LARGE SCALE GENOMIC DNA]</scope>
    <source>
        <strain evidence="3 4">NBRC 14495</strain>
    </source>
</reference>
<proteinExistence type="predicted"/>